<reference evidence="5 6" key="1">
    <citation type="submission" date="2017-05" db="EMBL/GenBank/DDBJ databases">
        <authorList>
            <person name="Varghese N."/>
            <person name="Submissions S."/>
        </authorList>
    </citation>
    <scope>NUCLEOTIDE SEQUENCE [LARGE SCALE GENOMIC DNA]</scope>
    <source>
        <strain evidence="5 6">DSM 29506</strain>
    </source>
</reference>
<feature type="domain" description="Leucine-binding protein" evidence="4">
    <location>
        <begin position="43"/>
        <end position="373"/>
    </location>
</feature>
<protein>
    <submittedName>
        <fullName evidence="5">Amino acid/amide ABC transporter substrate-binding protein, HAAT family</fullName>
    </submittedName>
</protein>
<evidence type="ECO:0000256" key="3">
    <source>
        <dbReference type="ARBA" id="ARBA00022970"/>
    </source>
</evidence>
<dbReference type="SUPFAM" id="SSF53822">
    <property type="entry name" value="Periplasmic binding protein-like I"/>
    <property type="match status" value="1"/>
</dbReference>
<evidence type="ECO:0000313" key="6">
    <source>
        <dbReference type="Proteomes" id="UP000316030"/>
    </source>
</evidence>
<evidence type="ECO:0000313" key="5">
    <source>
        <dbReference type="EMBL" id="SMO69090.1"/>
    </source>
</evidence>
<keyword evidence="2" id="KW-0732">Signal</keyword>
<evidence type="ECO:0000256" key="1">
    <source>
        <dbReference type="ARBA" id="ARBA00010062"/>
    </source>
</evidence>
<dbReference type="Proteomes" id="UP000316030">
    <property type="component" value="Unassembled WGS sequence"/>
</dbReference>
<dbReference type="Pfam" id="PF13458">
    <property type="entry name" value="Peripla_BP_6"/>
    <property type="match status" value="1"/>
</dbReference>
<accession>A0A521DDQ8</accession>
<keyword evidence="3" id="KW-0813">Transport</keyword>
<dbReference type="RefSeq" id="WP_142493208.1">
    <property type="nucleotide sequence ID" value="NZ_FXTO01000010.1"/>
</dbReference>
<dbReference type="CDD" id="cd06339">
    <property type="entry name" value="PBP1_YraM_LppC_lipoprotein-like"/>
    <property type="match status" value="1"/>
</dbReference>
<dbReference type="PANTHER" id="PTHR30483">
    <property type="entry name" value="LEUCINE-SPECIFIC-BINDING PROTEIN"/>
    <property type="match status" value="1"/>
</dbReference>
<dbReference type="AlphaFoldDB" id="A0A521DDQ8"/>
<dbReference type="PANTHER" id="PTHR30483:SF6">
    <property type="entry name" value="PERIPLASMIC BINDING PROTEIN OF ABC TRANSPORTER FOR NATURAL AMINO ACIDS"/>
    <property type="match status" value="1"/>
</dbReference>
<keyword evidence="3" id="KW-0029">Amino-acid transport</keyword>
<evidence type="ECO:0000256" key="2">
    <source>
        <dbReference type="ARBA" id="ARBA00022729"/>
    </source>
</evidence>
<dbReference type="GO" id="GO:0006865">
    <property type="term" value="P:amino acid transport"/>
    <property type="evidence" value="ECO:0007669"/>
    <property type="project" value="UniProtKB-KW"/>
</dbReference>
<name>A0A521DDQ8_9RHOB</name>
<evidence type="ECO:0000259" key="4">
    <source>
        <dbReference type="Pfam" id="PF13458"/>
    </source>
</evidence>
<dbReference type="InterPro" id="IPR028081">
    <property type="entry name" value="Leu-bd"/>
</dbReference>
<dbReference type="OrthoDB" id="7210494at2"/>
<dbReference type="EMBL" id="FXTO01000010">
    <property type="protein sequence ID" value="SMO69090.1"/>
    <property type="molecule type" value="Genomic_DNA"/>
</dbReference>
<comment type="similarity">
    <text evidence="1">Belongs to the leucine-binding protein family.</text>
</comment>
<sequence>MLAILSAPRKLIAYVFAALSLIVLSACEPLPGGGGPLINTQTPVPVALLVPRGGGNSGDDILAQSLENAAKLAISDLEGVKIDLRVYATAGDPGTAQSQAIKAVNDGAKIILGPVYSAEANAVAVGVASKGVNVLSFSNNATVAGGNLFILGPTFDNTARRLVRYAATQAKGNIVIAHDTNLAGELGKNAIQTAIGQTGGTSMSAAVGYEFSQQGVVAAIPQIRQAVQNGAANALFLTANTDGALPLVTQLLSEAGVNPQTTQYIGLTRWDVPPQTLELPGVQGAWFAMPDPTMTQRFSSRYAQAYGGQPHTIGGLAYDGIAAIGALVKAGHSNALTGAALTQGAGFQGVNGIFRLFNDGTNERGLAVAQIQNKRVVIIDQAPRSFAGGGL</sequence>
<dbReference type="InterPro" id="IPR028082">
    <property type="entry name" value="Peripla_BP_I"/>
</dbReference>
<keyword evidence="6" id="KW-1185">Reference proteome</keyword>
<dbReference type="InterPro" id="IPR051010">
    <property type="entry name" value="BCAA_transport"/>
</dbReference>
<dbReference type="Gene3D" id="3.40.50.2300">
    <property type="match status" value="2"/>
</dbReference>
<gene>
    <name evidence="5" type="ORF">SAMN06265173_11030</name>
</gene>
<proteinExistence type="inferred from homology"/>
<organism evidence="5 6">
    <name type="scientific">Thalassovita litoralis</name>
    <dbReference type="NCBI Taxonomy" id="1010611"/>
    <lineage>
        <taxon>Bacteria</taxon>
        <taxon>Pseudomonadati</taxon>
        <taxon>Pseudomonadota</taxon>
        <taxon>Alphaproteobacteria</taxon>
        <taxon>Rhodobacterales</taxon>
        <taxon>Roseobacteraceae</taxon>
        <taxon>Thalassovita</taxon>
    </lineage>
</organism>